<dbReference type="InterPro" id="IPR050984">
    <property type="entry name" value="Gfo/Idh/MocA_domain"/>
</dbReference>
<feature type="domain" description="Gfo/Idh/MocA-like oxidoreductase N-terminal" evidence="3">
    <location>
        <begin position="3"/>
        <end position="119"/>
    </location>
</feature>
<gene>
    <name evidence="5" type="ORF">ALGA_4377</name>
</gene>
<evidence type="ECO:0000313" key="6">
    <source>
        <dbReference type="Proteomes" id="UP000218267"/>
    </source>
</evidence>
<dbReference type="RefSeq" id="WP_096433174.1">
    <property type="nucleotide sequence ID" value="NZ_AP018042.1"/>
</dbReference>
<organism evidence="5 6">
    <name type="scientific">Labilibaculum antarcticum</name>
    <dbReference type="NCBI Taxonomy" id="1717717"/>
    <lineage>
        <taxon>Bacteria</taxon>
        <taxon>Pseudomonadati</taxon>
        <taxon>Bacteroidota</taxon>
        <taxon>Bacteroidia</taxon>
        <taxon>Marinilabiliales</taxon>
        <taxon>Marinifilaceae</taxon>
        <taxon>Labilibaculum</taxon>
    </lineage>
</organism>
<keyword evidence="6" id="KW-1185">Reference proteome</keyword>
<dbReference type="Proteomes" id="UP000218267">
    <property type="component" value="Chromosome"/>
</dbReference>
<comment type="similarity">
    <text evidence="1">Belongs to the Gfo/Idh/MocA family.</text>
</comment>
<dbReference type="KEGG" id="mbas:ALGA_4377"/>
<reference evidence="5 6" key="1">
    <citation type="journal article" date="2018" name="Mar. Genomics">
        <title>Complete genome sequence of Marinifilaceae bacterium strain SPP2, isolated from the Antarctic marine sediment.</title>
        <authorList>
            <person name="Watanabe M."/>
            <person name="Kojima H."/>
            <person name="Fukui M."/>
        </authorList>
    </citation>
    <scope>NUCLEOTIDE SEQUENCE [LARGE SCALE GENOMIC DNA]</scope>
    <source>
        <strain evidence="5 6">SPP2</strain>
    </source>
</reference>
<keyword evidence="2" id="KW-0560">Oxidoreductase</keyword>
<dbReference type="PANTHER" id="PTHR22604">
    <property type="entry name" value="OXIDOREDUCTASES"/>
    <property type="match status" value="1"/>
</dbReference>
<dbReference type="OrthoDB" id="9795543at2"/>
<sequence length="325" mass="36715">MTIRWGILGAGRIAKKFAEDFKVVNNGKIVAVASRSQDRSNKFVHEFEIPKAYSSYEEMVENPDIDLVYVATPHNFHFEHASLCLNNGKSVLCEKPVTVNSEEFELLQNLAKEKNLFFMEALWTYYLPAIIQAMDWIREGKIGAVKQLQVSFGFPGDMDEKMRLANPDLAGGALLDIGIYGIAMAELVFDEELEDIQAMAHFSDTGIDDYNSIQLKYKSGGMAQISSSFVSEFKNEAIIYGTKGRIEIPQFWMAKKAFLITSAEKLEFINKNVQLGYNYEAFAVNELLKKGAIESSVVPLVKSKRILSIMDQVRNQIGLRYPFEK</sequence>
<name>A0A1Y1CQH3_9BACT</name>
<protein>
    <submittedName>
        <fullName evidence="5">Dehydrogenase</fullName>
    </submittedName>
</protein>
<dbReference type="GO" id="GO:0016491">
    <property type="term" value="F:oxidoreductase activity"/>
    <property type="evidence" value="ECO:0007669"/>
    <property type="project" value="UniProtKB-KW"/>
</dbReference>
<evidence type="ECO:0000256" key="2">
    <source>
        <dbReference type="ARBA" id="ARBA00023002"/>
    </source>
</evidence>
<dbReference type="SUPFAM" id="SSF51735">
    <property type="entry name" value="NAD(P)-binding Rossmann-fold domains"/>
    <property type="match status" value="1"/>
</dbReference>
<proteinExistence type="inferred from homology"/>
<evidence type="ECO:0000259" key="3">
    <source>
        <dbReference type="Pfam" id="PF01408"/>
    </source>
</evidence>
<dbReference type="AlphaFoldDB" id="A0A1Y1CQH3"/>
<accession>A0A1Y1CQH3</accession>
<evidence type="ECO:0000259" key="4">
    <source>
        <dbReference type="Pfam" id="PF22725"/>
    </source>
</evidence>
<evidence type="ECO:0000256" key="1">
    <source>
        <dbReference type="ARBA" id="ARBA00010928"/>
    </source>
</evidence>
<dbReference type="Pfam" id="PF01408">
    <property type="entry name" value="GFO_IDH_MocA"/>
    <property type="match status" value="1"/>
</dbReference>
<dbReference type="InterPro" id="IPR055170">
    <property type="entry name" value="GFO_IDH_MocA-like_dom"/>
</dbReference>
<dbReference type="SUPFAM" id="SSF55347">
    <property type="entry name" value="Glyceraldehyde-3-phosphate dehydrogenase-like, C-terminal domain"/>
    <property type="match status" value="1"/>
</dbReference>
<dbReference type="PANTHER" id="PTHR22604:SF105">
    <property type="entry name" value="TRANS-1,2-DIHYDROBENZENE-1,2-DIOL DEHYDROGENASE"/>
    <property type="match status" value="1"/>
</dbReference>
<dbReference type="GO" id="GO:0000166">
    <property type="term" value="F:nucleotide binding"/>
    <property type="evidence" value="ECO:0007669"/>
    <property type="project" value="InterPro"/>
</dbReference>
<dbReference type="Pfam" id="PF22725">
    <property type="entry name" value="GFO_IDH_MocA_C3"/>
    <property type="match status" value="1"/>
</dbReference>
<evidence type="ECO:0000313" key="5">
    <source>
        <dbReference type="EMBL" id="BAX82667.1"/>
    </source>
</evidence>
<dbReference type="EMBL" id="AP018042">
    <property type="protein sequence ID" value="BAX82667.1"/>
    <property type="molecule type" value="Genomic_DNA"/>
</dbReference>
<reference evidence="6" key="2">
    <citation type="journal article" date="2020" name="Antonie Van Leeuwenhoek">
        <title>Labilibaculum antarcticum sp. nov., a novel facultative anaerobic, psychrotorelant bacterium isolated from marine sediment of Antarctica.</title>
        <authorList>
            <person name="Watanabe M."/>
            <person name="Kojima H."/>
            <person name="Fukui M."/>
        </authorList>
    </citation>
    <scope>NUCLEOTIDE SEQUENCE [LARGE SCALE GENOMIC DNA]</scope>
    <source>
        <strain evidence="6">SPP2</strain>
    </source>
</reference>
<dbReference type="InterPro" id="IPR036291">
    <property type="entry name" value="NAD(P)-bd_dom_sf"/>
</dbReference>
<dbReference type="Gene3D" id="3.40.50.720">
    <property type="entry name" value="NAD(P)-binding Rossmann-like Domain"/>
    <property type="match status" value="1"/>
</dbReference>
<feature type="domain" description="GFO/IDH/MocA-like oxidoreductase" evidence="4">
    <location>
        <begin position="132"/>
        <end position="247"/>
    </location>
</feature>
<dbReference type="Gene3D" id="3.30.360.10">
    <property type="entry name" value="Dihydrodipicolinate Reductase, domain 2"/>
    <property type="match status" value="1"/>
</dbReference>
<dbReference type="InterPro" id="IPR000683">
    <property type="entry name" value="Gfo/Idh/MocA-like_OxRdtase_N"/>
</dbReference>